<dbReference type="InterPro" id="IPR036955">
    <property type="entry name" value="AP2/ERF_dom_sf"/>
</dbReference>
<dbReference type="Proteomes" id="UP001244341">
    <property type="component" value="Chromosome 14b"/>
</dbReference>
<dbReference type="SUPFAM" id="SSF54171">
    <property type="entry name" value="DNA-binding domain"/>
    <property type="match status" value="1"/>
</dbReference>
<dbReference type="InterPro" id="IPR001471">
    <property type="entry name" value="AP2/ERF_dom"/>
</dbReference>
<gene>
    <name evidence="7" type="ORF">OEZ85_004654</name>
</gene>
<evidence type="ECO:0000313" key="8">
    <source>
        <dbReference type="Proteomes" id="UP001244341"/>
    </source>
</evidence>
<organism evidence="7 8">
    <name type="scientific">Tetradesmus obliquus</name>
    <name type="common">Green alga</name>
    <name type="synonym">Acutodesmus obliquus</name>
    <dbReference type="NCBI Taxonomy" id="3088"/>
    <lineage>
        <taxon>Eukaryota</taxon>
        <taxon>Viridiplantae</taxon>
        <taxon>Chlorophyta</taxon>
        <taxon>core chlorophytes</taxon>
        <taxon>Chlorophyceae</taxon>
        <taxon>CS clade</taxon>
        <taxon>Sphaeropleales</taxon>
        <taxon>Scenedesmaceae</taxon>
        <taxon>Tetradesmus</taxon>
    </lineage>
</organism>
<evidence type="ECO:0000256" key="1">
    <source>
        <dbReference type="ARBA" id="ARBA00004123"/>
    </source>
</evidence>
<keyword evidence="8" id="KW-1185">Reference proteome</keyword>
<feature type="domain" description="AP2/ERF" evidence="6">
    <location>
        <begin position="32"/>
        <end position="88"/>
    </location>
</feature>
<evidence type="ECO:0000313" key="7">
    <source>
        <dbReference type="EMBL" id="WIA22340.1"/>
    </source>
</evidence>
<evidence type="ECO:0000256" key="5">
    <source>
        <dbReference type="ARBA" id="ARBA00023242"/>
    </source>
</evidence>
<evidence type="ECO:0000256" key="2">
    <source>
        <dbReference type="ARBA" id="ARBA00023015"/>
    </source>
</evidence>
<sequence>MTPAAEETCAALAQQQPAALQHPKVQGKISSKYRGLCWDKKHRAWRVRIFFCGKQRHVGRYTDDVSAARAYDTAAVYLYGSKAILNFGMAECLADPSEISGFITMAKEQAQQHQLEQQQAAMLAGNSASPGVMQLGHMAAAAPPRIPHMAHSAHTEQLYEQLTLLAAQRASSPSDAMQQQQQQQQFVQ</sequence>
<dbReference type="Gene3D" id="3.30.730.10">
    <property type="entry name" value="AP2/ERF domain"/>
    <property type="match status" value="1"/>
</dbReference>
<keyword evidence="3" id="KW-0238">DNA-binding</keyword>
<dbReference type="EMBL" id="CP126221">
    <property type="protein sequence ID" value="WIA22340.1"/>
    <property type="molecule type" value="Genomic_DNA"/>
</dbReference>
<keyword evidence="4" id="KW-0804">Transcription</keyword>
<keyword evidence="2" id="KW-0805">Transcription regulation</keyword>
<dbReference type="SMART" id="SM00380">
    <property type="entry name" value="AP2"/>
    <property type="match status" value="1"/>
</dbReference>
<evidence type="ECO:0000256" key="4">
    <source>
        <dbReference type="ARBA" id="ARBA00023163"/>
    </source>
</evidence>
<evidence type="ECO:0000259" key="6">
    <source>
        <dbReference type="PROSITE" id="PS51032"/>
    </source>
</evidence>
<comment type="subcellular location">
    <subcellularLocation>
        <location evidence="1">Nucleus</location>
    </subcellularLocation>
</comment>
<name>A0ABY8UMK2_TETOB</name>
<keyword evidence="5" id="KW-0539">Nucleus</keyword>
<dbReference type="PROSITE" id="PS51032">
    <property type="entry name" value="AP2_ERF"/>
    <property type="match status" value="1"/>
</dbReference>
<accession>A0ABY8UMK2</accession>
<dbReference type="InterPro" id="IPR016177">
    <property type="entry name" value="DNA-bd_dom_sf"/>
</dbReference>
<proteinExistence type="predicted"/>
<evidence type="ECO:0000256" key="3">
    <source>
        <dbReference type="ARBA" id="ARBA00023125"/>
    </source>
</evidence>
<protein>
    <recommendedName>
        <fullName evidence="6">AP2/ERF domain-containing protein</fullName>
    </recommendedName>
</protein>
<reference evidence="7 8" key="1">
    <citation type="submission" date="2023-05" db="EMBL/GenBank/DDBJ databases">
        <title>A 100% complete, gapless, phased diploid assembly of the Scenedesmus obliquus UTEX 3031 genome.</title>
        <authorList>
            <person name="Biondi T.C."/>
            <person name="Hanschen E.R."/>
            <person name="Kwon T."/>
            <person name="Eng W."/>
            <person name="Kruse C.P.S."/>
            <person name="Koehler S.I."/>
            <person name="Kunde Y."/>
            <person name="Gleasner C.D."/>
            <person name="You Mak K.T."/>
            <person name="Polle J."/>
            <person name="Hovde B.T."/>
            <person name="Starkenburg S.R."/>
        </authorList>
    </citation>
    <scope>NUCLEOTIDE SEQUENCE [LARGE SCALE GENOMIC DNA]</scope>
    <source>
        <strain evidence="7 8">DOE0152z</strain>
    </source>
</reference>